<dbReference type="OrthoDB" id="2157530at2759"/>
<dbReference type="AlphaFoldDB" id="A0A9D4V805"/>
<feature type="region of interest" description="Disordered" evidence="1">
    <location>
        <begin position="1"/>
        <end position="37"/>
    </location>
</feature>
<reference evidence="3" key="1">
    <citation type="submission" date="2021-01" db="EMBL/GenBank/DDBJ databases">
        <title>Adiantum capillus-veneris genome.</title>
        <authorList>
            <person name="Fang Y."/>
            <person name="Liao Q."/>
        </authorList>
    </citation>
    <scope>NUCLEOTIDE SEQUENCE</scope>
    <source>
        <strain evidence="3">H3</strain>
        <tissue evidence="3">Leaf</tissue>
    </source>
</reference>
<proteinExistence type="predicted"/>
<dbReference type="EMBL" id="JABFUD020000004">
    <property type="protein sequence ID" value="KAI5080838.1"/>
    <property type="molecule type" value="Genomic_DNA"/>
</dbReference>
<accession>A0A9D4V805</accession>
<keyword evidence="4" id="KW-1185">Reference proteome</keyword>
<evidence type="ECO:0000313" key="4">
    <source>
        <dbReference type="Proteomes" id="UP000886520"/>
    </source>
</evidence>
<dbReference type="InterPro" id="IPR052895">
    <property type="entry name" value="HetReg/Transcr_Mod"/>
</dbReference>
<evidence type="ECO:0000313" key="3">
    <source>
        <dbReference type="EMBL" id="KAI5080838.1"/>
    </source>
</evidence>
<dbReference type="PANTHER" id="PTHR24148:SF64">
    <property type="entry name" value="HETEROKARYON INCOMPATIBILITY DOMAIN-CONTAINING PROTEIN"/>
    <property type="match status" value="1"/>
</dbReference>
<gene>
    <name evidence="3" type="ORF">GOP47_0004021</name>
</gene>
<dbReference type="Proteomes" id="UP000886520">
    <property type="component" value="Chromosome 4"/>
</dbReference>
<sequence>MHESRNEASQQELIHEVSANKQPSGTTNAMSKTSGWVASKHRAVPSALAEKGETLYGTGSSCDAEDDNNMDATPLRLIDVEATLSNDNAGGIIFTRRRSWHVISHTWSADVRKLSKIIGKRLSSVARTWWPCCNDAHAHGSYEQLFATSDFSKESSYKKLLDFLTILRSDQVKWVWFDAVCINQQDREEKEREIGQMGLYYEKSIGCHVVHHGIGRGFKMQLSRGGGGDAEQVGEVNEDVIPRWFSRAWTFQEWILPPKTTFIIDLELEQSLARTAYGILLNEHEQHETCSCCFFETSLSPIYVRKFMVDVAQQPIKETATGSAAPYNEGSARAEENGYQLASLPIYRIRRCCRPSIREPHFKKVPNRRNWYFADDLGFAFLIGVKLQMAKIVADHEHSACKSGPGAPGMIAVQQQKDFALNDAEYEVTRRLELKGYFRGESDYLITKEKRVRLSIEEMQVRDCSNAEDRVLSVLKLLGVEGLLQVRSSKSLKQQVIQLARASLLKEDDAAMVLQLCLVDGFGNETSEMSWAPHFEVKKGSWQAGARLLEISGSPFDVAAHHFDGFKAEAQVRVISGKDEVRAIKALLD</sequence>
<organism evidence="3 4">
    <name type="scientific">Adiantum capillus-veneris</name>
    <name type="common">Maidenhair fern</name>
    <dbReference type="NCBI Taxonomy" id="13818"/>
    <lineage>
        <taxon>Eukaryota</taxon>
        <taxon>Viridiplantae</taxon>
        <taxon>Streptophyta</taxon>
        <taxon>Embryophyta</taxon>
        <taxon>Tracheophyta</taxon>
        <taxon>Polypodiopsida</taxon>
        <taxon>Polypodiidae</taxon>
        <taxon>Polypodiales</taxon>
        <taxon>Pteridineae</taxon>
        <taxon>Pteridaceae</taxon>
        <taxon>Vittarioideae</taxon>
        <taxon>Adiantum</taxon>
    </lineage>
</organism>
<dbReference type="InterPro" id="IPR010730">
    <property type="entry name" value="HET"/>
</dbReference>
<name>A0A9D4V805_ADICA</name>
<protein>
    <recommendedName>
        <fullName evidence="2">Heterokaryon incompatibility domain-containing protein</fullName>
    </recommendedName>
</protein>
<dbReference type="PANTHER" id="PTHR24148">
    <property type="entry name" value="ANKYRIN REPEAT DOMAIN-CONTAINING PROTEIN 39 HOMOLOG-RELATED"/>
    <property type="match status" value="1"/>
</dbReference>
<feature type="compositionally biased region" description="Polar residues" evidence="1">
    <location>
        <begin position="19"/>
        <end position="36"/>
    </location>
</feature>
<feature type="domain" description="Heterokaryon incompatibility" evidence="2">
    <location>
        <begin position="149"/>
        <end position="205"/>
    </location>
</feature>
<evidence type="ECO:0000259" key="2">
    <source>
        <dbReference type="Pfam" id="PF06985"/>
    </source>
</evidence>
<evidence type="ECO:0000256" key="1">
    <source>
        <dbReference type="SAM" id="MobiDB-lite"/>
    </source>
</evidence>
<dbReference type="Pfam" id="PF06985">
    <property type="entry name" value="HET"/>
    <property type="match status" value="1"/>
</dbReference>
<comment type="caution">
    <text evidence="3">The sequence shown here is derived from an EMBL/GenBank/DDBJ whole genome shotgun (WGS) entry which is preliminary data.</text>
</comment>